<dbReference type="SUPFAM" id="SSF52113">
    <property type="entry name" value="BRCT domain"/>
    <property type="match status" value="1"/>
</dbReference>
<dbReference type="GO" id="GO:0070987">
    <property type="term" value="P:error-free translesion synthesis"/>
    <property type="evidence" value="ECO:0007669"/>
    <property type="project" value="TreeGrafter"/>
</dbReference>
<dbReference type="Gene3D" id="1.20.58.1280">
    <property type="entry name" value="DNA repair protein Rev1, C-terminal domain"/>
    <property type="match status" value="1"/>
</dbReference>
<evidence type="ECO:0000256" key="7">
    <source>
        <dbReference type="ARBA" id="ARBA00022723"/>
    </source>
</evidence>
<keyword evidence="20" id="KW-1185">Reference proteome</keyword>
<evidence type="ECO:0000256" key="11">
    <source>
        <dbReference type="ARBA" id="ARBA00023204"/>
    </source>
</evidence>
<protein>
    <recommendedName>
        <fullName evidence="3 13">DNA repair protein REV1</fullName>
        <ecNumber evidence="13">2.7.7.-</ecNumber>
    </recommendedName>
</protein>
<keyword evidence="7 14" id="KW-0479">Metal-binding</keyword>
<dbReference type="PANTHER" id="PTHR45990:SF1">
    <property type="entry name" value="DNA REPAIR PROTEIN REV1"/>
    <property type="match status" value="1"/>
</dbReference>
<dbReference type="InterPro" id="IPR043502">
    <property type="entry name" value="DNA/RNA_pol_sf"/>
</dbReference>
<keyword evidence="4 13" id="KW-0237">DNA synthesis</keyword>
<feature type="binding site" evidence="14">
    <location>
        <position position="463"/>
    </location>
    <ligand>
        <name>Mg(2+)</name>
        <dbReference type="ChEBI" id="CHEBI:18420"/>
        <label>1</label>
    </ligand>
</feature>
<evidence type="ECO:0000259" key="18">
    <source>
        <dbReference type="PROSITE" id="PS50173"/>
    </source>
</evidence>
<dbReference type="InterPro" id="IPR053848">
    <property type="entry name" value="IMS_HHH_1"/>
</dbReference>
<evidence type="ECO:0000256" key="6">
    <source>
        <dbReference type="ARBA" id="ARBA00022695"/>
    </source>
</evidence>
<dbReference type="EC" id="2.7.7.-" evidence="13"/>
<feature type="compositionally biased region" description="Basic and acidic residues" evidence="15">
    <location>
        <begin position="195"/>
        <end position="215"/>
    </location>
</feature>
<reference evidence="19" key="1">
    <citation type="submission" date="2021-07" db="EMBL/GenBank/DDBJ databases">
        <authorList>
            <person name="Catto M.A."/>
            <person name="Jacobson A."/>
            <person name="Kennedy G."/>
            <person name="Labadie P."/>
            <person name="Hunt B.G."/>
            <person name="Srinivasan R."/>
        </authorList>
    </citation>
    <scope>NUCLEOTIDE SEQUENCE</scope>
    <source>
        <strain evidence="19">PL_HMW_Pooled</strain>
        <tissue evidence="19">Head</tissue>
    </source>
</reference>
<evidence type="ECO:0000256" key="2">
    <source>
        <dbReference type="ARBA" id="ARBA00010945"/>
    </source>
</evidence>
<evidence type="ECO:0000256" key="9">
    <source>
        <dbReference type="ARBA" id="ARBA00022842"/>
    </source>
</evidence>
<dbReference type="Pfam" id="PF11799">
    <property type="entry name" value="IMS_C"/>
    <property type="match status" value="1"/>
</dbReference>
<feature type="region of interest" description="Disordered" evidence="15">
    <location>
        <begin position="825"/>
        <end position="855"/>
    </location>
</feature>
<keyword evidence="11 13" id="KW-0234">DNA repair</keyword>
<dbReference type="Gene3D" id="6.10.250.1490">
    <property type="match status" value="1"/>
</dbReference>
<dbReference type="GO" id="GO:0006281">
    <property type="term" value="P:DNA repair"/>
    <property type="evidence" value="ECO:0007669"/>
    <property type="project" value="UniProtKB-KW"/>
</dbReference>
<feature type="binding site" evidence="14">
    <location>
        <position position="315"/>
    </location>
    <ligand>
        <name>Mg(2+)</name>
        <dbReference type="ChEBI" id="CHEBI:18420"/>
        <label>1</label>
    </ligand>
</feature>
<evidence type="ECO:0000256" key="12">
    <source>
        <dbReference type="ARBA" id="ARBA00023242"/>
    </source>
</evidence>
<comment type="subcellular location">
    <subcellularLocation>
        <location evidence="1 13">Nucleus</location>
    </subcellularLocation>
</comment>
<dbReference type="GO" id="GO:0042276">
    <property type="term" value="P:error-prone translesion synthesis"/>
    <property type="evidence" value="ECO:0007669"/>
    <property type="project" value="InterPro"/>
</dbReference>
<organism evidence="19 20">
    <name type="scientific">Frankliniella fusca</name>
    <dbReference type="NCBI Taxonomy" id="407009"/>
    <lineage>
        <taxon>Eukaryota</taxon>
        <taxon>Metazoa</taxon>
        <taxon>Ecdysozoa</taxon>
        <taxon>Arthropoda</taxon>
        <taxon>Hexapoda</taxon>
        <taxon>Insecta</taxon>
        <taxon>Pterygota</taxon>
        <taxon>Neoptera</taxon>
        <taxon>Paraneoptera</taxon>
        <taxon>Thysanoptera</taxon>
        <taxon>Terebrantia</taxon>
        <taxon>Thripoidea</taxon>
        <taxon>Thripidae</taxon>
        <taxon>Frankliniella</taxon>
    </lineage>
</organism>
<dbReference type="AlphaFoldDB" id="A0AAE1HXN5"/>
<sequence>MVPFFTFRLIKLYTKVLFLITISVPSADEIKRIMMVNGGVYHHYFSTQKTTHIIATNLPDVKIKQLKSLHINIVKPEWITACLSVGQQVDFRPYLLYSHQSKAQPSIRSFAGPAQASSSTVDPKPLELGSHETFKQTEHNSLIIENISVKNDDAGYDSEDLFASPEEVKREQKPTSDLIDEEAKAESSNTNNNDEEPKAESSKINNNEKEPKAEPSKTNNNARCATDPKFLSEFYNNSRLHHISTMGAMFKQFVSELRQKKSNFSGLYLLKEWKKSNLKQKTNTYDNEDDFEDYFEENSAKPVSSTNHKVIMHIDMDCFFVSVGLRRYPHLKGKPVAVTHSKGNGAVAHNGSDRKYEFNLYKERLESKLKNNKNSSDDVGALQDRVAWMNGIDENDSMAEIASCSYEARQKGLKNGMFVGAALKLCPDLQVIPYDFEGYNEVAKSLYSTVASYTTDIEAVSCDEMFVDCTEVLQKSECTPIEFATFLRKEIKDKTQCTASTGFGSNRLLARLATRKAKPDGMFYLEQSMAEEYMKAVEVKDLPGVGRTMTSRLQAMGIFTCGDLQNLTKADLAELGDKTGAHLYKLCRGLDDRPLNFDHQRKSVSAEVNYGIRFKTEQEVDSFVHQLSVEVQTRLAEAKVKGCCITLKLLIRAKDAPTETAKFMGHGVCDSITRSSTLSRPVGDAIAIAGEVLLMMKKLNFNANDLRGIGIQISRLESTNSASSGALDKFLLKNGTNPTKSPPKFQDIATVSKETSTLPKISPKKNKTITHKGTVGIDKFMKVKKKTARKDDVTKLPPPKDIDLEVLEALPDDIRNELLEAYASGPNTAVGDGSNSSNSTIGKVENPNGQTSSCTNMDLSYSQVDPTFLEALPSDMRKELEADLKLRKAQKEKDKNIKLNIHLDDAQPGPSHAYESPYCCRKNSILGTFALKPSDMKCMIRDWVSLEAEPQPCDVHILEHYFCDMVHERNIDDLYIIFKFFRRCVTKHSSPSWIRKFHDILNTVQTNMQLVYHSNLQVEDLEVSR</sequence>
<dbReference type="InterPro" id="IPR017961">
    <property type="entry name" value="DNA_pol_Y-fam_little_finger"/>
</dbReference>
<evidence type="ECO:0000313" key="19">
    <source>
        <dbReference type="EMBL" id="KAK3929278.1"/>
    </source>
</evidence>
<evidence type="ECO:0000256" key="5">
    <source>
        <dbReference type="ARBA" id="ARBA00022679"/>
    </source>
</evidence>
<evidence type="ECO:0000256" key="10">
    <source>
        <dbReference type="ARBA" id="ARBA00023125"/>
    </source>
</evidence>
<dbReference type="GO" id="GO:0017125">
    <property type="term" value="F:deoxycytidyl transferase activity"/>
    <property type="evidence" value="ECO:0007669"/>
    <property type="project" value="TreeGrafter"/>
</dbReference>
<evidence type="ECO:0000256" key="13">
    <source>
        <dbReference type="PIRNR" id="PIRNR036573"/>
    </source>
</evidence>
<gene>
    <name evidence="19" type="ORF">KUF71_017738</name>
</gene>
<comment type="cofactor">
    <cofactor evidence="14">
        <name>Mg(2+)</name>
        <dbReference type="ChEBI" id="CHEBI:18420"/>
    </cofactor>
    <text evidence="14">Binds 2 magnesium ions.</text>
</comment>
<dbReference type="InterPro" id="IPR025527">
    <property type="entry name" value="HUWE1/Rev1_UBM"/>
</dbReference>
<name>A0AAE1HXN5_9NEOP</name>
<dbReference type="GO" id="GO:0046872">
    <property type="term" value="F:metal ion binding"/>
    <property type="evidence" value="ECO:0007669"/>
    <property type="project" value="UniProtKB-KW"/>
</dbReference>
<dbReference type="CDD" id="cd01701">
    <property type="entry name" value="PolY_Rev1"/>
    <property type="match status" value="1"/>
</dbReference>
<dbReference type="CDD" id="cd17719">
    <property type="entry name" value="BRCT_Rev1"/>
    <property type="match status" value="1"/>
</dbReference>
<reference evidence="19" key="2">
    <citation type="journal article" date="2023" name="BMC Genomics">
        <title>Pest status, molecular evolution, and epigenetic factors derived from the genome assembly of Frankliniella fusca, a thysanopteran phytovirus vector.</title>
        <authorList>
            <person name="Catto M.A."/>
            <person name="Labadie P.E."/>
            <person name="Jacobson A.L."/>
            <person name="Kennedy G.G."/>
            <person name="Srinivasan R."/>
            <person name="Hunt B.G."/>
        </authorList>
    </citation>
    <scope>NUCLEOTIDE SEQUENCE</scope>
    <source>
        <strain evidence="19">PL_HMW_Pooled</strain>
    </source>
</reference>
<dbReference type="SMART" id="SM00292">
    <property type="entry name" value="BRCT"/>
    <property type="match status" value="1"/>
</dbReference>
<evidence type="ECO:0000313" key="20">
    <source>
        <dbReference type="Proteomes" id="UP001219518"/>
    </source>
</evidence>
<dbReference type="Proteomes" id="UP001219518">
    <property type="component" value="Unassembled WGS sequence"/>
</dbReference>
<dbReference type="InterPro" id="IPR036775">
    <property type="entry name" value="DNA_pol_Y-fam_lit_finger_sf"/>
</dbReference>
<dbReference type="PROSITE" id="PS50173">
    <property type="entry name" value="UMUC"/>
    <property type="match status" value="1"/>
</dbReference>
<dbReference type="PANTHER" id="PTHR45990">
    <property type="entry name" value="DNA REPAIR PROTEIN REV1"/>
    <property type="match status" value="1"/>
</dbReference>
<dbReference type="InterPro" id="IPR043128">
    <property type="entry name" value="Rev_trsase/Diguanyl_cyclase"/>
</dbReference>
<feature type="domain" description="UmuC" evidence="18">
    <location>
        <begin position="311"/>
        <end position="546"/>
    </location>
</feature>
<dbReference type="InterPro" id="IPR038401">
    <property type="entry name" value="Rev1_C_sf"/>
</dbReference>
<dbReference type="FunFam" id="3.30.1490.100:FF:000001">
    <property type="entry name" value="DNA repair protein REV1"/>
    <property type="match status" value="1"/>
</dbReference>
<dbReference type="Pfam" id="PF00533">
    <property type="entry name" value="BRCT"/>
    <property type="match status" value="1"/>
</dbReference>
<dbReference type="Pfam" id="PF21999">
    <property type="entry name" value="IMS_HHH_1"/>
    <property type="match status" value="1"/>
</dbReference>
<dbReference type="InterPro" id="IPR012112">
    <property type="entry name" value="REV1"/>
</dbReference>
<keyword evidence="5 13" id="KW-0808">Transferase</keyword>
<dbReference type="SUPFAM" id="SSF100879">
    <property type="entry name" value="Lesion bypass DNA polymerase (Y-family), little finger domain"/>
    <property type="match status" value="1"/>
</dbReference>
<feature type="region of interest" description="Disordered" evidence="15">
    <location>
        <begin position="156"/>
        <end position="223"/>
    </location>
</feature>
<keyword evidence="6 13" id="KW-0548">Nucleotidyltransferase</keyword>
<keyword evidence="9 14" id="KW-0460">Magnesium</keyword>
<dbReference type="Pfam" id="PF16727">
    <property type="entry name" value="REV1_C"/>
    <property type="match status" value="1"/>
</dbReference>
<evidence type="ECO:0000256" key="15">
    <source>
        <dbReference type="SAM" id="MobiDB-lite"/>
    </source>
</evidence>
<evidence type="ECO:0000259" key="17">
    <source>
        <dbReference type="PROSITE" id="PS50172"/>
    </source>
</evidence>
<dbReference type="GO" id="GO:0003887">
    <property type="term" value="F:DNA-directed DNA polymerase activity"/>
    <property type="evidence" value="ECO:0007669"/>
    <property type="project" value="InterPro"/>
</dbReference>
<feature type="signal peptide" evidence="16">
    <location>
        <begin position="1"/>
        <end position="27"/>
    </location>
</feature>
<keyword evidence="10 13" id="KW-0238">DNA-binding</keyword>
<dbReference type="GO" id="GO:0005634">
    <property type="term" value="C:nucleus"/>
    <property type="evidence" value="ECO:0007669"/>
    <property type="project" value="UniProtKB-SubCell"/>
</dbReference>
<keyword evidence="8 13" id="KW-0227">DNA damage</keyword>
<evidence type="ECO:0000256" key="1">
    <source>
        <dbReference type="ARBA" id="ARBA00004123"/>
    </source>
</evidence>
<comment type="similarity">
    <text evidence="2 13">Belongs to the DNA polymerase type-Y family.</text>
</comment>
<comment type="caution">
    <text evidence="19">The sequence shown here is derived from an EMBL/GenBank/DDBJ whole genome shotgun (WGS) entry which is preliminary data.</text>
</comment>
<dbReference type="Gene3D" id="3.40.1170.60">
    <property type="match status" value="1"/>
</dbReference>
<dbReference type="EMBL" id="JAHWGI010001390">
    <property type="protein sequence ID" value="KAK3929278.1"/>
    <property type="molecule type" value="Genomic_DNA"/>
</dbReference>
<dbReference type="PROSITE" id="PS50172">
    <property type="entry name" value="BRCT"/>
    <property type="match status" value="1"/>
</dbReference>
<evidence type="ECO:0000256" key="3">
    <source>
        <dbReference type="ARBA" id="ARBA00020399"/>
    </source>
</evidence>
<feature type="region of interest" description="Disordered" evidence="15">
    <location>
        <begin position="108"/>
        <end position="127"/>
    </location>
</feature>
<dbReference type="Gene3D" id="6.10.250.1630">
    <property type="match status" value="1"/>
</dbReference>
<evidence type="ECO:0000256" key="14">
    <source>
        <dbReference type="PIRSR" id="PIRSR036573-2"/>
    </source>
</evidence>
<evidence type="ECO:0000256" key="8">
    <source>
        <dbReference type="ARBA" id="ARBA00022763"/>
    </source>
</evidence>
<evidence type="ECO:0000256" key="16">
    <source>
        <dbReference type="SAM" id="SignalP"/>
    </source>
</evidence>
<dbReference type="GO" id="GO:0003684">
    <property type="term" value="F:damaged DNA binding"/>
    <property type="evidence" value="ECO:0007669"/>
    <property type="project" value="UniProtKB-UniRule"/>
</dbReference>
<accession>A0AAE1HXN5</accession>
<dbReference type="Gene3D" id="3.40.50.10190">
    <property type="entry name" value="BRCT domain"/>
    <property type="match status" value="1"/>
</dbReference>
<dbReference type="Gene3D" id="3.30.1490.100">
    <property type="entry name" value="DNA polymerase, Y-family, little finger domain"/>
    <property type="match status" value="1"/>
</dbReference>
<dbReference type="InterPro" id="IPR031991">
    <property type="entry name" value="Rev1_C"/>
</dbReference>
<evidence type="ECO:0000256" key="4">
    <source>
        <dbReference type="ARBA" id="ARBA00022634"/>
    </source>
</evidence>
<feature type="domain" description="BRCT" evidence="17">
    <location>
        <begin position="8"/>
        <end position="96"/>
    </location>
</feature>
<dbReference type="InterPro" id="IPR001357">
    <property type="entry name" value="BRCT_dom"/>
</dbReference>
<proteinExistence type="inferred from homology"/>
<dbReference type="Gene3D" id="1.10.150.20">
    <property type="entry name" value="5' to 3' exonuclease, C-terminal subdomain"/>
    <property type="match status" value="1"/>
</dbReference>
<dbReference type="Pfam" id="PF00817">
    <property type="entry name" value="IMS"/>
    <property type="match status" value="2"/>
</dbReference>
<feature type="compositionally biased region" description="Polar residues" evidence="15">
    <location>
        <begin position="833"/>
        <end position="855"/>
    </location>
</feature>
<feature type="binding site" evidence="14">
    <location>
        <position position="464"/>
    </location>
    <ligand>
        <name>Mg(2+)</name>
        <dbReference type="ChEBI" id="CHEBI:18420"/>
        <label>1</label>
    </ligand>
</feature>
<keyword evidence="16" id="KW-0732">Signal</keyword>
<feature type="chain" id="PRO_5041946099" description="DNA repair protein REV1" evidence="16">
    <location>
        <begin position="28"/>
        <end position="1025"/>
    </location>
</feature>
<dbReference type="PIRSF" id="PIRSF036573">
    <property type="entry name" value="REV1"/>
    <property type="match status" value="1"/>
</dbReference>
<dbReference type="Pfam" id="PF14377">
    <property type="entry name" value="UBM"/>
    <property type="match status" value="2"/>
</dbReference>
<dbReference type="SUPFAM" id="SSF56672">
    <property type="entry name" value="DNA/RNA polymerases"/>
    <property type="match status" value="1"/>
</dbReference>
<keyword evidence="12 13" id="KW-0539">Nucleus</keyword>
<comment type="function">
    <text evidence="13">Deoxycytidyl transferase involved in DNA repair. Transfers a dCMP residue from dCTP to the 3'-end of a DNA primer in a template-dependent reaction. May assist in the first step in the bypass of abasic lesions by the insertion of a nucleotide opposite the lesion. Required for normal induction of mutations by physical and chemical agents.</text>
</comment>
<dbReference type="Gene3D" id="3.30.70.270">
    <property type="match status" value="2"/>
</dbReference>
<dbReference type="InterPro" id="IPR036420">
    <property type="entry name" value="BRCT_dom_sf"/>
</dbReference>
<dbReference type="InterPro" id="IPR001126">
    <property type="entry name" value="UmuC"/>
</dbReference>